<dbReference type="Proteomes" id="UP000886520">
    <property type="component" value="Chromosome 24"/>
</dbReference>
<evidence type="ECO:0000313" key="3">
    <source>
        <dbReference type="Proteomes" id="UP000886520"/>
    </source>
</evidence>
<feature type="compositionally biased region" description="Basic and acidic residues" evidence="1">
    <location>
        <begin position="1"/>
        <end position="25"/>
    </location>
</feature>
<feature type="region of interest" description="Disordered" evidence="1">
    <location>
        <begin position="1"/>
        <end position="26"/>
    </location>
</feature>
<dbReference type="AlphaFoldDB" id="A0A9D4U2Z6"/>
<comment type="caution">
    <text evidence="2">The sequence shown here is derived from an EMBL/GenBank/DDBJ whole genome shotgun (WGS) entry which is preliminary data.</text>
</comment>
<keyword evidence="3" id="KW-1185">Reference proteome</keyword>
<name>A0A9D4U2Z6_ADICA</name>
<reference evidence="2" key="1">
    <citation type="submission" date="2021-01" db="EMBL/GenBank/DDBJ databases">
        <title>Adiantum capillus-veneris genome.</title>
        <authorList>
            <person name="Fang Y."/>
            <person name="Liao Q."/>
        </authorList>
    </citation>
    <scope>NUCLEOTIDE SEQUENCE</scope>
    <source>
        <strain evidence="2">H3</strain>
        <tissue evidence="2">Leaf</tissue>
    </source>
</reference>
<proteinExistence type="predicted"/>
<protein>
    <submittedName>
        <fullName evidence="2">Uncharacterized protein</fullName>
    </submittedName>
</protein>
<organism evidence="2 3">
    <name type="scientific">Adiantum capillus-veneris</name>
    <name type="common">Maidenhair fern</name>
    <dbReference type="NCBI Taxonomy" id="13818"/>
    <lineage>
        <taxon>Eukaryota</taxon>
        <taxon>Viridiplantae</taxon>
        <taxon>Streptophyta</taxon>
        <taxon>Embryophyta</taxon>
        <taxon>Tracheophyta</taxon>
        <taxon>Polypodiopsida</taxon>
        <taxon>Polypodiidae</taxon>
        <taxon>Polypodiales</taxon>
        <taxon>Pteridineae</taxon>
        <taxon>Pteridaceae</taxon>
        <taxon>Vittarioideae</taxon>
        <taxon>Adiantum</taxon>
    </lineage>
</organism>
<gene>
    <name evidence="2" type="ORF">GOP47_0024913</name>
</gene>
<evidence type="ECO:0000256" key="1">
    <source>
        <dbReference type="SAM" id="MobiDB-lite"/>
    </source>
</evidence>
<dbReference type="EMBL" id="JABFUD020000024">
    <property type="protein sequence ID" value="KAI5060493.1"/>
    <property type="molecule type" value="Genomic_DNA"/>
</dbReference>
<sequence length="119" mass="13138">MDKPTGHGHGKDRSTGREAGKERPGMCKATCNKGGGEVDPHRIGSSSSCWGRMAMLTTILHSIKHWRAVELSPFHKLQLATSLRCIAIFWASISHVDDENALAIMNLYKCAYTPRGCER</sequence>
<accession>A0A9D4U2Z6</accession>
<evidence type="ECO:0000313" key="2">
    <source>
        <dbReference type="EMBL" id="KAI5060493.1"/>
    </source>
</evidence>